<feature type="compositionally biased region" description="Basic and acidic residues" evidence="1">
    <location>
        <begin position="100"/>
        <end position="112"/>
    </location>
</feature>
<evidence type="ECO:0000313" key="4">
    <source>
        <dbReference type="Proteomes" id="UP000799757"/>
    </source>
</evidence>
<feature type="domain" description="PD-(D/E)XK nuclease-like" evidence="2">
    <location>
        <begin position="243"/>
        <end position="467"/>
    </location>
</feature>
<accession>A0A6A6X4E0</accession>
<feature type="region of interest" description="Disordered" evidence="1">
    <location>
        <begin position="149"/>
        <end position="168"/>
    </location>
</feature>
<dbReference type="EMBL" id="MU002056">
    <property type="protein sequence ID" value="KAF2790777.1"/>
    <property type="molecule type" value="Genomic_DNA"/>
</dbReference>
<dbReference type="Pfam" id="PF20516">
    <property type="entry name" value="PDDEXK_12"/>
    <property type="match status" value="1"/>
</dbReference>
<evidence type="ECO:0000259" key="2">
    <source>
        <dbReference type="Pfam" id="PF20516"/>
    </source>
</evidence>
<evidence type="ECO:0000256" key="1">
    <source>
        <dbReference type="SAM" id="MobiDB-lite"/>
    </source>
</evidence>
<protein>
    <recommendedName>
        <fullName evidence="2">PD-(D/E)XK nuclease-like domain-containing protein</fullName>
    </recommendedName>
</protein>
<feature type="compositionally biased region" description="Basic and acidic residues" evidence="1">
    <location>
        <begin position="72"/>
        <end position="94"/>
    </location>
</feature>
<dbReference type="InterPro" id="IPR046797">
    <property type="entry name" value="PDDEXK_12"/>
</dbReference>
<dbReference type="Proteomes" id="UP000799757">
    <property type="component" value="Unassembled WGS sequence"/>
</dbReference>
<proteinExistence type="predicted"/>
<sequence>MPLDSVVVSAWLSDVQTAENHAAPCKRPQAELDSHPHLRPRKRRALAETAGNMNKEPESFSKSSSRRRSPRKPAEAPRDTTTRITRQRQEKAPRDAPVSEGERGRATSRDAALDNFAHPILSPSSSSQYTMAISANTASADGAWDVVSAGQKSKNSGRRPPSPTKTVSDMEMLDKPIRYCYRDEDEHPLPPELGSHWKALETLCNNIGIIPASIEARLARWERVFPHMVAKPVTPTPTPNDVEYAAAHQIEFTTLMGIRDAARDCSVDGSHEPGWNGKVHQPLLSCALEPIKKRFKSVNVTLAKPLKEFAPVYKDDPSDPKIVDFVITLKPSSTIADQIRHLLRAVPEEELRTINQTSHTRYEPAVMSIETKRGHNDEDDAKFKLAMWTAAWQNQIGRFTKDAGCTPLPGLIVFGHVWNLYWLVDLGTSVDVIKFPYPVGDTQTIVGCYRLVAVIRHLCGEWAENVFFPWFTDNVLP</sequence>
<feature type="region of interest" description="Disordered" evidence="1">
    <location>
        <begin position="17"/>
        <end position="112"/>
    </location>
</feature>
<evidence type="ECO:0000313" key="3">
    <source>
        <dbReference type="EMBL" id="KAF2790777.1"/>
    </source>
</evidence>
<organism evidence="3 4">
    <name type="scientific">Melanomma pulvis-pyrius CBS 109.77</name>
    <dbReference type="NCBI Taxonomy" id="1314802"/>
    <lineage>
        <taxon>Eukaryota</taxon>
        <taxon>Fungi</taxon>
        <taxon>Dikarya</taxon>
        <taxon>Ascomycota</taxon>
        <taxon>Pezizomycotina</taxon>
        <taxon>Dothideomycetes</taxon>
        <taxon>Pleosporomycetidae</taxon>
        <taxon>Pleosporales</taxon>
        <taxon>Melanommataceae</taxon>
        <taxon>Melanomma</taxon>
    </lineage>
</organism>
<dbReference type="OrthoDB" id="3728830at2759"/>
<dbReference type="AlphaFoldDB" id="A0A6A6X4E0"/>
<name>A0A6A6X4E0_9PLEO</name>
<gene>
    <name evidence="3" type="ORF">K505DRAFT_75806</name>
</gene>
<reference evidence="3" key="1">
    <citation type="journal article" date="2020" name="Stud. Mycol.">
        <title>101 Dothideomycetes genomes: a test case for predicting lifestyles and emergence of pathogens.</title>
        <authorList>
            <person name="Haridas S."/>
            <person name="Albert R."/>
            <person name="Binder M."/>
            <person name="Bloem J."/>
            <person name="Labutti K."/>
            <person name="Salamov A."/>
            <person name="Andreopoulos B."/>
            <person name="Baker S."/>
            <person name="Barry K."/>
            <person name="Bills G."/>
            <person name="Bluhm B."/>
            <person name="Cannon C."/>
            <person name="Castanera R."/>
            <person name="Culley D."/>
            <person name="Daum C."/>
            <person name="Ezra D."/>
            <person name="Gonzalez J."/>
            <person name="Henrissat B."/>
            <person name="Kuo A."/>
            <person name="Liang C."/>
            <person name="Lipzen A."/>
            <person name="Lutzoni F."/>
            <person name="Magnuson J."/>
            <person name="Mondo S."/>
            <person name="Nolan M."/>
            <person name="Ohm R."/>
            <person name="Pangilinan J."/>
            <person name="Park H.-J."/>
            <person name="Ramirez L."/>
            <person name="Alfaro M."/>
            <person name="Sun H."/>
            <person name="Tritt A."/>
            <person name="Yoshinaga Y."/>
            <person name="Zwiers L.-H."/>
            <person name="Turgeon B."/>
            <person name="Goodwin S."/>
            <person name="Spatafora J."/>
            <person name="Crous P."/>
            <person name="Grigoriev I."/>
        </authorList>
    </citation>
    <scope>NUCLEOTIDE SEQUENCE</scope>
    <source>
        <strain evidence="3">CBS 109.77</strain>
    </source>
</reference>
<keyword evidence="4" id="KW-1185">Reference proteome</keyword>